<dbReference type="Proteomes" id="UP000292346">
    <property type="component" value="Unassembled WGS sequence"/>
</dbReference>
<dbReference type="InterPro" id="IPR011335">
    <property type="entry name" value="Restrct_endonuc-II-like"/>
</dbReference>
<comment type="caution">
    <text evidence="2">The sequence shown here is derived from an EMBL/GenBank/DDBJ whole genome shotgun (WGS) entry which is preliminary data.</text>
</comment>
<organism evidence="2 3">
    <name type="scientific">Kribbella soli</name>
    <dbReference type="NCBI Taxonomy" id="1124743"/>
    <lineage>
        <taxon>Bacteria</taxon>
        <taxon>Bacillati</taxon>
        <taxon>Actinomycetota</taxon>
        <taxon>Actinomycetes</taxon>
        <taxon>Propionibacteriales</taxon>
        <taxon>Kribbellaceae</taxon>
        <taxon>Kribbella</taxon>
    </lineage>
</organism>
<dbReference type="AlphaFoldDB" id="A0A4R0HQZ2"/>
<feature type="domain" description="Putative restriction endonuclease" evidence="1">
    <location>
        <begin position="19"/>
        <end position="167"/>
    </location>
</feature>
<dbReference type="Pfam" id="PF05685">
    <property type="entry name" value="Uma2"/>
    <property type="match status" value="1"/>
</dbReference>
<sequence length="199" mass="21457">MTESLSHFGPWTTADLAGLPDDGQRYEIIDGSLLVTPAPAPRHQLVAGRISVFLRESAPDEADVVEATNFQLTTGRLLVPDVIVAQSSALLTDSVALVPADVHLVVEVVSPSNAAMDRIFKPQLYAAAGIQWMWRVEFGPDGPEIVVLDLRSGSPVVHARSTDVLRVDLPFTVEVPVNRLLATRQSLKADESAQADLES</sequence>
<evidence type="ECO:0000313" key="2">
    <source>
        <dbReference type="EMBL" id="TCC11742.1"/>
    </source>
</evidence>
<evidence type="ECO:0000313" key="3">
    <source>
        <dbReference type="Proteomes" id="UP000292346"/>
    </source>
</evidence>
<accession>A0A4R0HQZ2</accession>
<name>A0A4R0HQZ2_9ACTN</name>
<reference evidence="2 3" key="1">
    <citation type="submission" date="2019-02" db="EMBL/GenBank/DDBJ databases">
        <title>Kribbella capetownensis sp. nov. and Kribbella speibonae sp. nov., isolated from soil.</title>
        <authorList>
            <person name="Curtis S.M."/>
            <person name="Norton I."/>
            <person name="Everest G.J."/>
            <person name="Meyers P.R."/>
        </authorList>
    </citation>
    <scope>NUCLEOTIDE SEQUENCE [LARGE SCALE GENOMIC DNA]</scope>
    <source>
        <strain evidence="2 3">KCTC 29219</strain>
    </source>
</reference>
<keyword evidence="2" id="KW-0378">Hydrolase</keyword>
<dbReference type="GO" id="GO:0004519">
    <property type="term" value="F:endonuclease activity"/>
    <property type="evidence" value="ECO:0007669"/>
    <property type="project" value="UniProtKB-KW"/>
</dbReference>
<dbReference type="PANTHER" id="PTHR35400:SF3">
    <property type="entry name" value="SLL1072 PROTEIN"/>
    <property type="match status" value="1"/>
</dbReference>
<dbReference type="Gene3D" id="3.90.1570.10">
    <property type="entry name" value="tt1808, chain A"/>
    <property type="match status" value="1"/>
</dbReference>
<dbReference type="SUPFAM" id="SSF52980">
    <property type="entry name" value="Restriction endonuclease-like"/>
    <property type="match status" value="1"/>
</dbReference>
<keyword evidence="2" id="KW-0540">Nuclease</keyword>
<dbReference type="PANTHER" id="PTHR35400">
    <property type="entry name" value="SLR1083 PROTEIN"/>
    <property type="match status" value="1"/>
</dbReference>
<dbReference type="OrthoDB" id="9799703at2"/>
<evidence type="ECO:0000259" key="1">
    <source>
        <dbReference type="Pfam" id="PF05685"/>
    </source>
</evidence>
<keyword evidence="2" id="KW-0255">Endonuclease</keyword>
<dbReference type="CDD" id="cd06260">
    <property type="entry name" value="DUF820-like"/>
    <property type="match status" value="1"/>
</dbReference>
<gene>
    <name evidence="2" type="ORF">E0H45_10950</name>
</gene>
<proteinExistence type="predicted"/>
<keyword evidence="3" id="KW-1185">Reference proteome</keyword>
<dbReference type="InterPro" id="IPR012296">
    <property type="entry name" value="Nuclease_put_TT1808"/>
</dbReference>
<dbReference type="EMBL" id="SJJZ01000001">
    <property type="protein sequence ID" value="TCC11742.1"/>
    <property type="molecule type" value="Genomic_DNA"/>
</dbReference>
<dbReference type="InterPro" id="IPR008538">
    <property type="entry name" value="Uma2"/>
</dbReference>
<protein>
    <submittedName>
        <fullName evidence="2">Uma2 family endonuclease</fullName>
    </submittedName>
</protein>
<dbReference type="RefSeq" id="WP_131336672.1">
    <property type="nucleotide sequence ID" value="NZ_SJJZ01000001.1"/>
</dbReference>